<evidence type="ECO:0000256" key="8">
    <source>
        <dbReference type="SAM" id="Phobius"/>
    </source>
</evidence>
<sequence>MRFVIPTLVAPPPLLSTLTLSKPLPFSLSSSFSFSSSTLLNFKLNSSRLNDETFAMPLLASTSIAAAAHALPVTLALSGIFGSISLTSWICLLLPQLFANYKAKSADGLSMAFLIVWLLGDITNLIGALFTRLAPTAIALAGYFCIADIVLIGQALYYNTLNARRASRAEEARPIDPSEESPLVGNRNRRRSSSYGLPGSQRRHATHTESSMEPLRKIVTGEDDTPDSSPWIHNTLSLLAVYVIGFAGWFVSYKVGAWENGDSGTPDAPEDAQTTIEIVGLILGYISLALLFFMLSMSGNLTYGISLVAYSQDKKYLLNALPWLLGSLGTIAEDLIIFAQFRIYSNVERDSAIEP</sequence>
<feature type="transmembrane region" description="Helical" evidence="8">
    <location>
        <begin position="275"/>
        <end position="295"/>
    </location>
</feature>
<evidence type="ECO:0000256" key="4">
    <source>
        <dbReference type="ARBA" id="ARBA00023136"/>
    </source>
</evidence>
<keyword evidence="3 8" id="KW-1133">Transmembrane helix</keyword>
<dbReference type="PANTHER" id="PTHR16201:SF44">
    <property type="entry name" value="SEVEN TRANSMEMBRANE PROTEIN 1"/>
    <property type="match status" value="1"/>
</dbReference>
<dbReference type="PANTHER" id="PTHR16201">
    <property type="entry name" value="SEVEN TRANSMEMBRANE PROTEIN 1-RELATED"/>
    <property type="match status" value="1"/>
</dbReference>
<feature type="transmembrane region" description="Helical" evidence="8">
    <location>
        <begin position="236"/>
        <end position="255"/>
    </location>
</feature>
<keyword evidence="2 8" id="KW-0812">Transmembrane</keyword>
<dbReference type="GO" id="GO:0098852">
    <property type="term" value="C:lytic vacuole membrane"/>
    <property type="evidence" value="ECO:0007669"/>
    <property type="project" value="UniProtKB-ARBA"/>
</dbReference>
<evidence type="ECO:0000256" key="1">
    <source>
        <dbReference type="ARBA" id="ARBA00004141"/>
    </source>
</evidence>
<dbReference type="SMART" id="SM00679">
    <property type="entry name" value="CTNS"/>
    <property type="match status" value="1"/>
</dbReference>
<evidence type="ECO:0008006" key="11">
    <source>
        <dbReference type="Google" id="ProtNLM"/>
    </source>
</evidence>
<keyword evidence="4 8" id="KW-0472">Membrane</keyword>
<organism evidence="9 10">
    <name type="scientific">Fusarium avenaceum</name>
    <dbReference type="NCBI Taxonomy" id="40199"/>
    <lineage>
        <taxon>Eukaryota</taxon>
        <taxon>Fungi</taxon>
        <taxon>Dikarya</taxon>
        <taxon>Ascomycota</taxon>
        <taxon>Pezizomycotina</taxon>
        <taxon>Sordariomycetes</taxon>
        <taxon>Hypocreomycetidae</taxon>
        <taxon>Hypocreales</taxon>
        <taxon>Nectriaceae</taxon>
        <taxon>Fusarium</taxon>
        <taxon>Fusarium tricinctum species complex</taxon>
    </lineage>
</organism>
<dbReference type="Proteomes" id="UP000782241">
    <property type="component" value="Unassembled WGS sequence"/>
</dbReference>
<feature type="transmembrane region" description="Helical" evidence="8">
    <location>
        <begin position="111"/>
        <end position="131"/>
    </location>
</feature>
<reference evidence="9" key="1">
    <citation type="submission" date="2021-04" db="EMBL/GenBank/DDBJ databases">
        <title>Draft genome of Fusarium avenaceum strain F156N33, isolated from an atmospheric sample in Virginia.</title>
        <authorList>
            <person name="Yang S."/>
            <person name="Vinatzer B.A."/>
            <person name="Coleman J."/>
        </authorList>
    </citation>
    <scope>NUCLEOTIDE SEQUENCE</scope>
    <source>
        <strain evidence="9">F156N33</strain>
    </source>
</reference>
<comment type="similarity">
    <text evidence="5">Belongs to the laat-1 family.</text>
</comment>
<feature type="transmembrane region" description="Helical" evidence="8">
    <location>
        <begin position="316"/>
        <end position="341"/>
    </location>
</feature>
<gene>
    <name evidence="9" type="ORF">KAF25_008398</name>
</gene>
<dbReference type="Gene3D" id="1.20.1280.290">
    <property type="match status" value="1"/>
</dbReference>
<feature type="region of interest" description="Disordered" evidence="7">
    <location>
        <begin position="169"/>
        <end position="222"/>
    </location>
</feature>
<evidence type="ECO:0000256" key="7">
    <source>
        <dbReference type="SAM" id="MobiDB-lite"/>
    </source>
</evidence>
<dbReference type="FunFam" id="1.20.1280.290:FF:000009">
    <property type="entry name" value="PQ loop repeat family protein"/>
    <property type="match status" value="1"/>
</dbReference>
<dbReference type="Pfam" id="PF04193">
    <property type="entry name" value="PQ-loop"/>
    <property type="match status" value="1"/>
</dbReference>
<dbReference type="GO" id="GO:0034486">
    <property type="term" value="P:vacuolar transmembrane transport"/>
    <property type="evidence" value="ECO:0007669"/>
    <property type="project" value="UniProtKB-ARBA"/>
</dbReference>
<evidence type="ECO:0000256" key="2">
    <source>
        <dbReference type="ARBA" id="ARBA00022692"/>
    </source>
</evidence>
<dbReference type="AlphaFoldDB" id="A0A9P7KWX3"/>
<evidence type="ECO:0000256" key="5">
    <source>
        <dbReference type="ARBA" id="ARBA00038039"/>
    </source>
</evidence>
<keyword evidence="10" id="KW-1185">Reference proteome</keyword>
<evidence type="ECO:0000256" key="3">
    <source>
        <dbReference type="ARBA" id="ARBA00022989"/>
    </source>
</evidence>
<evidence type="ECO:0000313" key="10">
    <source>
        <dbReference type="Proteomes" id="UP000782241"/>
    </source>
</evidence>
<evidence type="ECO:0000313" key="9">
    <source>
        <dbReference type="EMBL" id="KAG5664664.1"/>
    </source>
</evidence>
<protein>
    <recommendedName>
        <fullName evidence="11">Vacuolar membrane pq loop repeat protein</fullName>
    </recommendedName>
</protein>
<dbReference type="EMBL" id="JAGPUO010000002">
    <property type="protein sequence ID" value="KAG5664664.1"/>
    <property type="molecule type" value="Genomic_DNA"/>
</dbReference>
<feature type="transmembrane region" description="Helical" evidence="8">
    <location>
        <begin position="77"/>
        <end position="99"/>
    </location>
</feature>
<accession>A0A9P7KWX3</accession>
<feature type="transmembrane region" description="Helical" evidence="8">
    <location>
        <begin position="137"/>
        <end position="158"/>
    </location>
</feature>
<proteinExistence type="inferred from homology"/>
<dbReference type="InterPro" id="IPR006603">
    <property type="entry name" value="PQ-loop_rpt"/>
</dbReference>
<evidence type="ECO:0000256" key="6">
    <source>
        <dbReference type="ARBA" id="ARBA00050768"/>
    </source>
</evidence>
<comment type="caution">
    <text evidence="9">The sequence shown here is derived from an EMBL/GenBank/DDBJ whole genome shotgun (WGS) entry which is preliminary data.</text>
</comment>
<dbReference type="GO" id="GO:0015174">
    <property type="term" value="F:basic amino acid transmembrane transporter activity"/>
    <property type="evidence" value="ECO:0007669"/>
    <property type="project" value="UniProtKB-ARBA"/>
</dbReference>
<dbReference type="InterPro" id="IPR051415">
    <property type="entry name" value="LAAT-1"/>
</dbReference>
<comment type="catalytic activity">
    <reaction evidence="6">
        <text>L-histidine(out) + L-arginine(in) = L-histidine(in) + L-arginine(out)</text>
        <dbReference type="Rhea" id="RHEA:71063"/>
        <dbReference type="ChEBI" id="CHEBI:32682"/>
        <dbReference type="ChEBI" id="CHEBI:57595"/>
    </reaction>
</comment>
<name>A0A9P7KWX3_9HYPO</name>
<comment type="subcellular location">
    <subcellularLocation>
        <location evidence="1">Membrane</location>
        <topology evidence="1">Multi-pass membrane protein</topology>
    </subcellularLocation>
</comment>